<dbReference type="SUPFAM" id="SSF88688">
    <property type="entry name" value="Families 57/38 glycoside transferase middle domain"/>
    <property type="match status" value="1"/>
</dbReference>
<dbReference type="InterPro" id="IPR040042">
    <property type="entry name" value="Branching_enz_MT3115-like"/>
</dbReference>
<dbReference type="AlphaFoldDB" id="A0A0F9CQ42"/>
<dbReference type="InterPro" id="IPR027291">
    <property type="entry name" value="Glyco_hydro_38_N_sf"/>
</dbReference>
<organism evidence="5">
    <name type="scientific">marine sediment metagenome</name>
    <dbReference type="NCBI Taxonomy" id="412755"/>
    <lineage>
        <taxon>unclassified sequences</taxon>
        <taxon>metagenomes</taxon>
        <taxon>ecological metagenomes</taxon>
    </lineage>
</organism>
<dbReference type="InterPro" id="IPR011330">
    <property type="entry name" value="Glyco_hydro/deAcase_b/a-brl"/>
</dbReference>
<dbReference type="PANTHER" id="PTHR41695">
    <property type="entry name" value="1,4-ALPHA-GLUCAN BRANCHING ENZYME RV3031-RELATED"/>
    <property type="match status" value="1"/>
</dbReference>
<comment type="caution">
    <text evidence="5">The sequence shown here is derived from an EMBL/GenBank/DDBJ whole genome shotgun (WGS) entry which is preliminary data.</text>
</comment>
<dbReference type="InterPro" id="IPR004300">
    <property type="entry name" value="Glyco_hydro_57_N"/>
</dbReference>
<reference evidence="5" key="1">
    <citation type="journal article" date="2015" name="Nature">
        <title>Complex archaea that bridge the gap between prokaryotes and eukaryotes.</title>
        <authorList>
            <person name="Spang A."/>
            <person name="Saw J.H."/>
            <person name="Jorgensen S.L."/>
            <person name="Zaremba-Niedzwiedzka K."/>
            <person name="Martijn J."/>
            <person name="Lind A.E."/>
            <person name="van Eijk R."/>
            <person name="Schleper C."/>
            <person name="Guy L."/>
            <person name="Ettema T.J."/>
        </authorList>
    </citation>
    <scope>NUCLEOTIDE SEQUENCE</scope>
</reference>
<feature type="domain" description="Glycoside hydrolase family 57 N-terminal" evidence="3">
    <location>
        <begin position="9"/>
        <end position="347"/>
    </location>
</feature>
<feature type="domain" description="1,4-alpha-glucan branching enzyme C-terminal" evidence="4">
    <location>
        <begin position="460"/>
        <end position="566"/>
    </location>
</feature>
<proteinExistence type="inferred from homology"/>
<dbReference type="GO" id="GO:0003844">
    <property type="term" value="F:1,4-alpha-glucan branching enzyme activity"/>
    <property type="evidence" value="ECO:0007669"/>
    <property type="project" value="InterPro"/>
</dbReference>
<dbReference type="SUPFAM" id="SSF88713">
    <property type="entry name" value="Glycoside hydrolase/deacetylase"/>
    <property type="match status" value="1"/>
</dbReference>
<dbReference type="PANTHER" id="PTHR41695:SF1">
    <property type="entry name" value="1,4-ALPHA-GLUCAN BRANCHING ENZYME TK1436"/>
    <property type="match status" value="1"/>
</dbReference>
<evidence type="ECO:0000259" key="4">
    <source>
        <dbReference type="Pfam" id="PF09210"/>
    </source>
</evidence>
<dbReference type="InterPro" id="IPR015293">
    <property type="entry name" value="BE_C"/>
</dbReference>
<dbReference type="InterPro" id="IPR028995">
    <property type="entry name" value="Glyco_hydro_57/38_cen_sf"/>
</dbReference>
<accession>A0A0F9CQ42</accession>
<evidence type="ECO:0008006" key="6">
    <source>
        <dbReference type="Google" id="ProtNLM"/>
    </source>
</evidence>
<dbReference type="Gene3D" id="1.20.1430.10">
    <property type="entry name" value="Families 57/38 glycoside transferase, middle domain"/>
    <property type="match status" value="1"/>
</dbReference>
<comment type="similarity">
    <text evidence="1">Belongs to the glycosyl hydrolase 57 family.</text>
</comment>
<dbReference type="Pfam" id="PF09210">
    <property type="entry name" value="BE_C"/>
    <property type="match status" value="1"/>
</dbReference>
<dbReference type="Pfam" id="PF03065">
    <property type="entry name" value="Glyco_hydro_57"/>
    <property type="match status" value="1"/>
</dbReference>
<keyword evidence="2" id="KW-0119">Carbohydrate metabolism</keyword>
<sequence length="570" mass="66392">LTEIGSYCLVLHAHLPWVIGHGVWPHGMDWVNEAAAETYIPLLMELNKLIDDDYHPKLTVGLTPVLCEMLRNPRFTEGFVGYLDEKINAAVLDFEDFTEKKYKDGRIKLTKWWQEFYSRVKEDFTHRYNKDIIGGFKELQDKGLLDIITCGATHGYAPLLSKESSIDAQFKTAVDSYKRHFGRAPTGAWLPECAYRPGYKWKNPISGEEYNRPGIEYFLAKNGLRYFFIDTALLLGGKSQGVYAARFPLLAELWKQFESQYEEIPSTFEKSQYEPYLISTDPSTEGPVAFFTRDEKTGIVVWSGEHGYPGCAEYLDFHKKHFPGGMKYWKVTSPKLDLGKKMLYWPDDVPKKLDENAGHYVNLTKDILREYKNKFGKNGIVVAPYDAELFGHWWFEGNWWIARVLRWMEDDPDIKLTNTRLYLENNPPNKVVSVIEGSWGQASSHWVWLNEWTTWTWERIYECEEKSEEIIAKYKDSTDPNLIKILKQMARELLLLESSDWQFLITTWSARDYAENRVALHYDNFTRLYNMANTYANGQNVDEGEWHFLGSIEANDDLFEAIDLEPFAKK</sequence>
<dbReference type="InterPro" id="IPR037090">
    <property type="entry name" value="57_glycoside_trans_central"/>
</dbReference>
<dbReference type="EMBL" id="LAZR01032232">
    <property type="protein sequence ID" value="KKL51488.1"/>
    <property type="molecule type" value="Genomic_DNA"/>
</dbReference>
<dbReference type="GO" id="GO:0030979">
    <property type="term" value="P:alpha-glucan biosynthetic process"/>
    <property type="evidence" value="ECO:0007669"/>
    <property type="project" value="InterPro"/>
</dbReference>
<evidence type="ECO:0000256" key="2">
    <source>
        <dbReference type="ARBA" id="ARBA00023277"/>
    </source>
</evidence>
<dbReference type="Gene3D" id="3.20.110.10">
    <property type="entry name" value="Glycoside hydrolase 38, N terminal domain"/>
    <property type="match status" value="1"/>
</dbReference>
<gene>
    <name evidence="5" type="ORF">LCGC14_2294990</name>
</gene>
<evidence type="ECO:0000259" key="3">
    <source>
        <dbReference type="Pfam" id="PF03065"/>
    </source>
</evidence>
<evidence type="ECO:0000256" key="1">
    <source>
        <dbReference type="ARBA" id="ARBA00006821"/>
    </source>
</evidence>
<feature type="non-terminal residue" evidence="5">
    <location>
        <position position="1"/>
    </location>
</feature>
<dbReference type="GO" id="GO:0005576">
    <property type="term" value="C:extracellular region"/>
    <property type="evidence" value="ECO:0007669"/>
    <property type="project" value="TreeGrafter"/>
</dbReference>
<evidence type="ECO:0000313" key="5">
    <source>
        <dbReference type="EMBL" id="KKL51488.1"/>
    </source>
</evidence>
<name>A0A0F9CQ42_9ZZZZ</name>
<protein>
    <recommendedName>
        <fullName evidence="6">Glycoside hydrolase family 57 N-terminal domain-containing protein</fullName>
    </recommendedName>
</protein>